<name>A0A8S0PGE8_OLEEU</name>
<dbReference type="Pfam" id="PF08414">
    <property type="entry name" value="NADPH_Ox"/>
    <property type="match status" value="1"/>
</dbReference>
<evidence type="ECO:0000313" key="5">
    <source>
        <dbReference type="Proteomes" id="UP000594638"/>
    </source>
</evidence>
<keyword evidence="5" id="KW-1185">Reference proteome</keyword>
<reference evidence="4 5" key="1">
    <citation type="submission" date="2019-12" db="EMBL/GenBank/DDBJ databases">
        <authorList>
            <person name="Alioto T."/>
            <person name="Alioto T."/>
            <person name="Gomez Garrido J."/>
        </authorList>
    </citation>
    <scope>NUCLEOTIDE SEQUENCE [LARGE SCALE GENOMIC DNA]</scope>
</reference>
<proteinExistence type="predicted"/>
<dbReference type="InterPro" id="IPR013623">
    <property type="entry name" value="NADPH_Ox"/>
</dbReference>
<dbReference type="PANTHER" id="PTHR11972:SF152">
    <property type="entry name" value="RESPIRATORY BURST OXIDASE HOMOLOG PROTEIN C"/>
    <property type="match status" value="1"/>
</dbReference>
<comment type="caution">
    <text evidence="4">The sequence shown here is derived from an EMBL/GenBank/DDBJ whole genome shotgun (WGS) entry which is preliminary data.</text>
</comment>
<keyword evidence="1" id="KW-0560">Oxidoreductase</keyword>
<dbReference type="GO" id="GO:0016174">
    <property type="term" value="F:NAD(P)H oxidase H2O2-forming activity"/>
    <property type="evidence" value="ECO:0007669"/>
    <property type="project" value="TreeGrafter"/>
</dbReference>
<dbReference type="InterPro" id="IPR050369">
    <property type="entry name" value="RBOH/FRE"/>
</dbReference>
<dbReference type="GO" id="GO:0004601">
    <property type="term" value="F:peroxidase activity"/>
    <property type="evidence" value="ECO:0007669"/>
    <property type="project" value="InterPro"/>
</dbReference>
<dbReference type="Proteomes" id="UP000594638">
    <property type="component" value="Unassembled WGS sequence"/>
</dbReference>
<keyword evidence="2" id="KW-0472">Membrane</keyword>
<dbReference type="SUPFAM" id="SSF47473">
    <property type="entry name" value="EF-hand"/>
    <property type="match status" value="1"/>
</dbReference>
<evidence type="ECO:0000256" key="2">
    <source>
        <dbReference type="SAM" id="Phobius"/>
    </source>
</evidence>
<sequence>MACFLVPSSENASVSMNKESKEFSGELFDALGCRRNITGDSINKAQLKEFWDHISDQSFDSRLKIFFDMVDKDADGRKTEEEVREIENLETLLLQAPSQSVRGGGEGRKLSKMLGEKLKSTLDHPSKRWYQDFKYFLLDNWQRAWVMALWIGVMAGLFAYKYVQYKNRAVFEVMGHCVCIAKGAAETLKLNMALILLPVCRNTITWLRNKTRLGFAVPFDDNFNFHKVIAVAIAIGVGIHGISHLTCDFPRLLHASPEKYEPMKPFFEDQPTSY</sequence>
<evidence type="ECO:0000256" key="1">
    <source>
        <dbReference type="ARBA" id="ARBA00023002"/>
    </source>
</evidence>
<dbReference type="GO" id="GO:0005886">
    <property type="term" value="C:plasma membrane"/>
    <property type="evidence" value="ECO:0007669"/>
    <property type="project" value="TreeGrafter"/>
</dbReference>
<evidence type="ECO:0000313" key="4">
    <source>
        <dbReference type="EMBL" id="CAA2935205.1"/>
    </source>
</evidence>
<feature type="transmembrane region" description="Helical" evidence="2">
    <location>
        <begin position="144"/>
        <end position="163"/>
    </location>
</feature>
<feature type="domain" description="NADPH oxidase Respiratory burst" evidence="3">
    <location>
        <begin position="11"/>
        <end position="61"/>
    </location>
</feature>
<protein>
    <submittedName>
        <fullName evidence="4">Respiratory burst oxidase homolog C</fullName>
    </submittedName>
</protein>
<keyword evidence="2" id="KW-0812">Transmembrane</keyword>
<accession>A0A8S0PGE8</accession>
<dbReference type="Gramene" id="OE9A011832T1">
    <property type="protein sequence ID" value="OE9A011832C1"/>
    <property type="gene ID" value="OE9A011832"/>
</dbReference>
<dbReference type="EMBL" id="CACTIH010000023">
    <property type="protein sequence ID" value="CAA2935205.1"/>
    <property type="molecule type" value="Genomic_DNA"/>
</dbReference>
<keyword evidence="2" id="KW-1133">Transmembrane helix</keyword>
<evidence type="ECO:0000259" key="3">
    <source>
        <dbReference type="Pfam" id="PF08414"/>
    </source>
</evidence>
<dbReference type="AlphaFoldDB" id="A0A8S0PGE8"/>
<dbReference type="Gene3D" id="1.10.238.10">
    <property type="entry name" value="EF-hand"/>
    <property type="match status" value="1"/>
</dbReference>
<gene>
    <name evidence="4" type="ORF">OLEA9_A011832</name>
</gene>
<dbReference type="InterPro" id="IPR011992">
    <property type="entry name" value="EF-hand-dom_pair"/>
</dbReference>
<dbReference type="PANTHER" id="PTHR11972">
    <property type="entry name" value="NADPH OXIDASE"/>
    <property type="match status" value="1"/>
</dbReference>
<dbReference type="OrthoDB" id="1705332at2759"/>
<organism evidence="4 5">
    <name type="scientific">Olea europaea subsp. europaea</name>
    <dbReference type="NCBI Taxonomy" id="158383"/>
    <lineage>
        <taxon>Eukaryota</taxon>
        <taxon>Viridiplantae</taxon>
        <taxon>Streptophyta</taxon>
        <taxon>Embryophyta</taxon>
        <taxon>Tracheophyta</taxon>
        <taxon>Spermatophyta</taxon>
        <taxon>Magnoliopsida</taxon>
        <taxon>eudicotyledons</taxon>
        <taxon>Gunneridae</taxon>
        <taxon>Pentapetalae</taxon>
        <taxon>asterids</taxon>
        <taxon>lamiids</taxon>
        <taxon>Lamiales</taxon>
        <taxon>Oleaceae</taxon>
        <taxon>Oleeae</taxon>
        <taxon>Olea</taxon>
    </lineage>
</organism>